<dbReference type="Pfam" id="PF08240">
    <property type="entry name" value="ADH_N"/>
    <property type="match status" value="1"/>
</dbReference>
<keyword evidence="6" id="KW-0520">NAD</keyword>
<dbReference type="InterPro" id="IPR020843">
    <property type="entry name" value="ER"/>
</dbReference>
<organism evidence="9 10">
    <name type="scientific">Verticillium longisporum</name>
    <name type="common">Verticillium dahliae var. longisporum</name>
    <dbReference type="NCBI Taxonomy" id="100787"/>
    <lineage>
        <taxon>Eukaryota</taxon>
        <taxon>Fungi</taxon>
        <taxon>Dikarya</taxon>
        <taxon>Ascomycota</taxon>
        <taxon>Pezizomycotina</taxon>
        <taxon>Sordariomycetes</taxon>
        <taxon>Hypocreomycetidae</taxon>
        <taxon>Glomerellales</taxon>
        <taxon>Plectosphaerellaceae</taxon>
        <taxon>Verticillium</taxon>
    </lineage>
</organism>
<dbReference type="InterPro" id="IPR002328">
    <property type="entry name" value="ADH_Zn_CS"/>
</dbReference>
<comment type="cofactor">
    <cofactor evidence="1 7">
        <name>Zn(2+)</name>
        <dbReference type="ChEBI" id="CHEBI:29105"/>
    </cofactor>
</comment>
<accession>A0A0G4LUD3</accession>
<dbReference type="SUPFAM" id="SSF51735">
    <property type="entry name" value="NAD(P)-binding Rossmann-fold domains"/>
    <property type="match status" value="1"/>
</dbReference>
<dbReference type="Gene3D" id="3.90.180.10">
    <property type="entry name" value="Medium-chain alcohol dehydrogenases, catalytic domain"/>
    <property type="match status" value="1"/>
</dbReference>
<evidence type="ECO:0000256" key="3">
    <source>
        <dbReference type="ARBA" id="ARBA00022723"/>
    </source>
</evidence>
<dbReference type="SUPFAM" id="SSF50129">
    <property type="entry name" value="GroES-like"/>
    <property type="match status" value="1"/>
</dbReference>
<dbReference type="GO" id="GO:0008270">
    <property type="term" value="F:zinc ion binding"/>
    <property type="evidence" value="ECO:0007669"/>
    <property type="project" value="InterPro"/>
</dbReference>
<protein>
    <recommendedName>
        <fullName evidence="8">Enoyl reductase (ER) domain-containing protein</fullName>
    </recommendedName>
</protein>
<sequence>MGEWQQQRNRAVVYLEPGTTKTAVVELPIAEPGPGEVLVKLHYSDVCHTDAAFCLNSFSTVPPTAQGQIGGHEGAGEVVALGPGVTAPAVGSFVGIKFAADACLTCGTTTASRAAIRRASRTQISGYTVPGTFQRFCTTPARYATPIPSGLDLASAAPLMCGGISVYTALRTAGLRVGDWVVISGAGGGLGHLGVQYAKALGARVVAVDAGVKEALCRELGADDFVDFAAFASDADLAARIKEVTGGGARIALMCSASSKSYGQCMSWLGFRGTVACLGIPDKEGALLPSIGDMVTFEHRIIATKTGNRLEAKQCLELAAQGRVKTRYTLRRMESLTNIFEELESGKIQGRVVLDLRGD</sequence>
<dbReference type="PANTHER" id="PTHR42940:SF5">
    <property type="entry name" value="ALCOHOL DEHYDROGENASE 2"/>
    <property type="match status" value="1"/>
</dbReference>
<evidence type="ECO:0000313" key="10">
    <source>
        <dbReference type="Proteomes" id="UP000044602"/>
    </source>
</evidence>
<evidence type="ECO:0000256" key="7">
    <source>
        <dbReference type="RuleBase" id="RU361277"/>
    </source>
</evidence>
<dbReference type="Pfam" id="PF00107">
    <property type="entry name" value="ADH_zinc_N"/>
    <property type="match status" value="1"/>
</dbReference>
<comment type="similarity">
    <text evidence="2 7">Belongs to the zinc-containing alcohol dehydrogenase family.</text>
</comment>
<dbReference type="InterPro" id="IPR011032">
    <property type="entry name" value="GroES-like_sf"/>
</dbReference>
<dbReference type="STRING" id="100787.A0A0G4LUD3"/>
<proteinExistence type="inferred from homology"/>
<dbReference type="PANTHER" id="PTHR42940">
    <property type="entry name" value="ALCOHOL DEHYDROGENASE 1-RELATED"/>
    <property type="match status" value="1"/>
</dbReference>
<dbReference type="CDD" id="cd08297">
    <property type="entry name" value="CAD3"/>
    <property type="match status" value="1"/>
</dbReference>
<evidence type="ECO:0000259" key="8">
    <source>
        <dbReference type="SMART" id="SM00829"/>
    </source>
</evidence>
<evidence type="ECO:0000256" key="2">
    <source>
        <dbReference type="ARBA" id="ARBA00008072"/>
    </source>
</evidence>
<evidence type="ECO:0000256" key="5">
    <source>
        <dbReference type="ARBA" id="ARBA00023002"/>
    </source>
</evidence>
<keyword evidence="10" id="KW-1185">Reference proteome</keyword>
<dbReference type="EMBL" id="CVQH01019224">
    <property type="protein sequence ID" value="CRK25683.1"/>
    <property type="molecule type" value="Genomic_DNA"/>
</dbReference>
<dbReference type="InterPro" id="IPR013149">
    <property type="entry name" value="ADH-like_C"/>
</dbReference>
<keyword evidence="3 7" id="KW-0479">Metal-binding</keyword>
<dbReference type="FunFam" id="3.40.50.720:FF:000039">
    <property type="entry name" value="Alcohol dehydrogenase AdhP"/>
    <property type="match status" value="1"/>
</dbReference>
<dbReference type="SMART" id="SM00829">
    <property type="entry name" value="PKS_ER"/>
    <property type="match status" value="1"/>
</dbReference>
<dbReference type="Gene3D" id="3.40.50.720">
    <property type="entry name" value="NAD(P)-binding Rossmann-like Domain"/>
    <property type="match status" value="1"/>
</dbReference>
<reference evidence="10" key="1">
    <citation type="submission" date="2015-05" db="EMBL/GenBank/DDBJ databases">
        <authorList>
            <person name="Fogelqvist Johan"/>
        </authorList>
    </citation>
    <scope>NUCLEOTIDE SEQUENCE [LARGE SCALE GENOMIC DNA]</scope>
</reference>
<gene>
    <name evidence="9" type="ORF">BN1708_014280</name>
</gene>
<keyword evidence="4 7" id="KW-0862">Zinc</keyword>
<evidence type="ECO:0000256" key="4">
    <source>
        <dbReference type="ARBA" id="ARBA00022833"/>
    </source>
</evidence>
<dbReference type="PROSITE" id="PS00059">
    <property type="entry name" value="ADH_ZINC"/>
    <property type="match status" value="1"/>
</dbReference>
<evidence type="ECO:0000256" key="6">
    <source>
        <dbReference type="ARBA" id="ARBA00023027"/>
    </source>
</evidence>
<evidence type="ECO:0000313" key="9">
    <source>
        <dbReference type="EMBL" id="CRK25683.1"/>
    </source>
</evidence>
<dbReference type="InterPro" id="IPR036291">
    <property type="entry name" value="NAD(P)-bd_dom_sf"/>
</dbReference>
<dbReference type="GO" id="GO:0004022">
    <property type="term" value="F:alcohol dehydrogenase (NAD+) activity"/>
    <property type="evidence" value="ECO:0007669"/>
    <property type="project" value="TreeGrafter"/>
</dbReference>
<keyword evidence="5" id="KW-0560">Oxidoreductase</keyword>
<evidence type="ECO:0000256" key="1">
    <source>
        <dbReference type="ARBA" id="ARBA00001947"/>
    </source>
</evidence>
<dbReference type="AlphaFoldDB" id="A0A0G4LUD3"/>
<feature type="domain" description="Enoyl reductase (ER)" evidence="8">
    <location>
        <begin position="18"/>
        <end position="354"/>
    </location>
</feature>
<dbReference type="InterPro" id="IPR013154">
    <property type="entry name" value="ADH-like_N"/>
</dbReference>
<dbReference type="GO" id="GO:0005737">
    <property type="term" value="C:cytoplasm"/>
    <property type="evidence" value="ECO:0007669"/>
    <property type="project" value="TreeGrafter"/>
</dbReference>
<name>A0A0G4LUD3_VERLO</name>
<dbReference type="Proteomes" id="UP000044602">
    <property type="component" value="Unassembled WGS sequence"/>
</dbReference>